<feature type="transmembrane region" description="Helical" evidence="5">
    <location>
        <begin position="376"/>
        <end position="396"/>
    </location>
</feature>
<dbReference type="Pfam" id="PF00654">
    <property type="entry name" value="Voltage_CLC"/>
    <property type="match status" value="1"/>
</dbReference>
<dbReference type="AlphaFoldDB" id="A0A1G8ESF7"/>
<organism evidence="6 7">
    <name type="scientific">Myroides phaeus</name>
    <dbReference type="NCBI Taxonomy" id="702745"/>
    <lineage>
        <taxon>Bacteria</taxon>
        <taxon>Pseudomonadati</taxon>
        <taxon>Bacteroidota</taxon>
        <taxon>Flavobacteriia</taxon>
        <taxon>Flavobacteriales</taxon>
        <taxon>Flavobacteriaceae</taxon>
        <taxon>Myroides</taxon>
    </lineage>
</organism>
<dbReference type="InterPro" id="IPR014743">
    <property type="entry name" value="Cl-channel_core"/>
</dbReference>
<gene>
    <name evidence="6" type="ORF">SAMN05421818_11250</name>
</gene>
<dbReference type="InterPro" id="IPR050368">
    <property type="entry name" value="ClC-type_chloride_channel"/>
</dbReference>
<dbReference type="STRING" id="702745.SAMN05421818_11250"/>
<keyword evidence="4 5" id="KW-0472">Membrane</keyword>
<evidence type="ECO:0000256" key="5">
    <source>
        <dbReference type="SAM" id="Phobius"/>
    </source>
</evidence>
<dbReference type="EMBL" id="FNDQ01000012">
    <property type="protein sequence ID" value="SDH72774.1"/>
    <property type="molecule type" value="Genomic_DNA"/>
</dbReference>
<feature type="transmembrane region" description="Helical" evidence="5">
    <location>
        <begin position="152"/>
        <end position="176"/>
    </location>
</feature>
<evidence type="ECO:0000313" key="7">
    <source>
        <dbReference type="Proteomes" id="UP000243588"/>
    </source>
</evidence>
<sequence>MALNDYFKKEALTTKTLFSYFLKWTVISTIAGSLIGSSSALFLFLLETITDLRIDTPILLYFLPLGGLIVGLVYYYWGGEANRGNNLLIDEYHTPTQTMPLKMAPLVLIGTLITHLFGGSAGREGTAVQMGGAIADQFTKYFKVSHQDRQTIILIGVSAGFASVFGTPIAGTLFALELMLVGRVKYQSLYPVLIAALTAHFTCLAWGISHTIYLIDSIPNFSLLLLLKLIIAAFTFAIAAILFVKTTDLWSALFKKYIAFPPMRPFVGAILFIVLILTIGNDTYLGLGVPTIVASFDVSQEWNVFLLKILFTGLTLGAGFKGGEVTPLFFIGAALGSFLALYLNLPISFLAALGFVSVFSGATKTPWACTFMGIELFGADVAIYIALTCIVAFMLSGKHTIYKSQRFTSEINANNNAK</sequence>
<dbReference type="Gene3D" id="1.10.3080.10">
    <property type="entry name" value="Clc chloride channel"/>
    <property type="match status" value="1"/>
</dbReference>
<comment type="subcellular location">
    <subcellularLocation>
        <location evidence="1">Membrane</location>
        <topology evidence="1">Multi-pass membrane protein</topology>
    </subcellularLocation>
</comment>
<dbReference type="SUPFAM" id="SSF81340">
    <property type="entry name" value="Clc chloride channel"/>
    <property type="match status" value="1"/>
</dbReference>
<evidence type="ECO:0000256" key="3">
    <source>
        <dbReference type="ARBA" id="ARBA00022989"/>
    </source>
</evidence>
<evidence type="ECO:0000256" key="4">
    <source>
        <dbReference type="ARBA" id="ARBA00023136"/>
    </source>
</evidence>
<dbReference type="InterPro" id="IPR001807">
    <property type="entry name" value="ClC"/>
</dbReference>
<feature type="transmembrane region" description="Helical" evidence="5">
    <location>
        <begin position="20"/>
        <end position="46"/>
    </location>
</feature>
<keyword evidence="2 5" id="KW-0812">Transmembrane</keyword>
<keyword evidence="7" id="KW-1185">Reference proteome</keyword>
<name>A0A1G8ESF7_9FLAO</name>
<accession>A0A1G8ESF7</accession>
<dbReference type="RefSeq" id="WP_090408705.1">
    <property type="nucleotide sequence ID" value="NZ_FNDQ01000012.1"/>
</dbReference>
<feature type="transmembrane region" description="Helical" evidence="5">
    <location>
        <begin position="327"/>
        <end position="356"/>
    </location>
</feature>
<protein>
    <submittedName>
        <fullName evidence="6">H+/Cl-antiporter ClcA</fullName>
    </submittedName>
</protein>
<dbReference type="PANTHER" id="PTHR43427">
    <property type="entry name" value="CHLORIDE CHANNEL PROTEIN CLC-E"/>
    <property type="match status" value="1"/>
</dbReference>
<dbReference type="Proteomes" id="UP000243588">
    <property type="component" value="Unassembled WGS sequence"/>
</dbReference>
<dbReference type="PANTHER" id="PTHR43427:SF12">
    <property type="entry name" value="CHLORIDE TRANSPORTER"/>
    <property type="match status" value="1"/>
</dbReference>
<dbReference type="GO" id="GO:0016020">
    <property type="term" value="C:membrane"/>
    <property type="evidence" value="ECO:0007669"/>
    <property type="project" value="UniProtKB-SubCell"/>
</dbReference>
<feature type="transmembrane region" description="Helical" evidence="5">
    <location>
        <begin position="221"/>
        <end position="244"/>
    </location>
</feature>
<feature type="transmembrane region" description="Helical" evidence="5">
    <location>
        <begin position="188"/>
        <end position="209"/>
    </location>
</feature>
<evidence type="ECO:0000313" key="6">
    <source>
        <dbReference type="EMBL" id="SDH72774.1"/>
    </source>
</evidence>
<feature type="transmembrane region" description="Helical" evidence="5">
    <location>
        <begin position="58"/>
        <end position="77"/>
    </location>
</feature>
<proteinExistence type="predicted"/>
<evidence type="ECO:0000256" key="2">
    <source>
        <dbReference type="ARBA" id="ARBA00022692"/>
    </source>
</evidence>
<reference evidence="7" key="1">
    <citation type="submission" date="2016-10" db="EMBL/GenBank/DDBJ databases">
        <authorList>
            <person name="Varghese N."/>
            <person name="Submissions S."/>
        </authorList>
    </citation>
    <scope>NUCLEOTIDE SEQUENCE [LARGE SCALE GENOMIC DNA]</scope>
    <source>
        <strain evidence="7">DSM 23313</strain>
    </source>
</reference>
<keyword evidence="3 5" id="KW-1133">Transmembrane helix</keyword>
<feature type="transmembrane region" description="Helical" evidence="5">
    <location>
        <begin position="265"/>
        <end position="287"/>
    </location>
</feature>
<dbReference type="GO" id="GO:0015108">
    <property type="term" value="F:chloride transmembrane transporter activity"/>
    <property type="evidence" value="ECO:0007669"/>
    <property type="project" value="InterPro"/>
</dbReference>
<dbReference type="PRINTS" id="PR00762">
    <property type="entry name" value="CLCHANNEL"/>
</dbReference>
<feature type="transmembrane region" description="Helical" evidence="5">
    <location>
        <begin position="302"/>
        <end position="320"/>
    </location>
</feature>
<evidence type="ECO:0000256" key="1">
    <source>
        <dbReference type="ARBA" id="ARBA00004141"/>
    </source>
</evidence>